<name>A0ABX3P6K9_9BACT</name>
<dbReference type="Proteomes" id="UP000192277">
    <property type="component" value="Unassembled WGS sequence"/>
</dbReference>
<reference evidence="1 2" key="1">
    <citation type="submission" date="2016-04" db="EMBL/GenBank/DDBJ databases">
        <authorList>
            <person name="Chen L."/>
            <person name="Zhuang W."/>
            <person name="Wang G."/>
        </authorList>
    </citation>
    <scope>NUCLEOTIDE SEQUENCE [LARGE SCALE GENOMIC DNA]</scope>
    <source>
        <strain evidence="2">GR20</strain>
    </source>
</reference>
<sequence>MTFSDLNIESELIPFFDISLNRHSHEALAMLFHTLPQSREEALERQQVIKGFTANMGKIKNLQSYKRDLEEGYDCCCSLESMLPDAKNNLRELKLVLLVSRKKREQLLV</sequence>
<organism evidence="1 2">
    <name type="scientific">Niastella koreensis</name>
    <dbReference type="NCBI Taxonomy" id="354356"/>
    <lineage>
        <taxon>Bacteria</taxon>
        <taxon>Pseudomonadati</taxon>
        <taxon>Bacteroidota</taxon>
        <taxon>Chitinophagia</taxon>
        <taxon>Chitinophagales</taxon>
        <taxon>Chitinophagaceae</taxon>
        <taxon>Niastella</taxon>
    </lineage>
</organism>
<evidence type="ECO:0000313" key="2">
    <source>
        <dbReference type="Proteomes" id="UP000192277"/>
    </source>
</evidence>
<evidence type="ECO:0000313" key="1">
    <source>
        <dbReference type="EMBL" id="OQP55621.1"/>
    </source>
</evidence>
<dbReference type="RefSeq" id="WP_014223248.1">
    <property type="nucleotide sequence ID" value="NZ_LWBO01000001.1"/>
</dbReference>
<comment type="caution">
    <text evidence="1">The sequence shown here is derived from an EMBL/GenBank/DDBJ whole genome shotgun (WGS) entry which is preliminary data.</text>
</comment>
<dbReference type="EMBL" id="LWBO01000001">
    <property type="protein sequence ID" value="OQP55621.1"/>
    <property type="molecule type" value="Genomic_DNA"/>
</dbReference>
<proteinExistence type="predicted"/>
<accession>A0ABX3P6K9</accession>
<keyword evidence="2" id="KW-1185">Reference proteome</keyword>
<gene>
    <name evidence="1" type="ORF">A4D02_04780</name>
</gene>
<protein>
    <submittedName>
        <fullName evidence="1">Uncharacterized protein</fullName>
    </submittedName>
</protein>